<proteinExistence type="predicted"/>
<dbReference type="AlphaFoldDB" id="A0A6J6D435"/>
<reference evidence="2" key="1">
    <citation type="submission" date="2020-05" db="EMBL/GenBank/DDBJ databases">
        <authorList>
            <person name="Chiriac C."/>
            <person name="Salcher M."/>
            <person name="Ghai R."/>
            <person name="Kavagutti S V."/>
        </authorList>
    </citation>
    <scope>NUCLEOTIDE SEQUENCE</scope>
</reference>
<gene>
    <name evidence="2" type="ORF">UFOPK1591_00453</name>
</gene>
<sequence>MTALLGVERSLLVRVFAVSQNAGPLRRHRERRGEFFSATEPRRHGRIVRSRVSERRGSELSSKLQVGSTGTNGRNDLGVPRRLNHNGNVGVILCRRAHERWSADVNLLDHVGIGCSGNDRLAERVEIHDDELEGANVKITQLLLVRFETQVGENAGVHSGVKCLHASVE</sequence>
<feature type="region of interest" description="Disordered" evidence="1">
    <location>
        <begin position="52"/>
        <end position="81"/>
    </location>
</feature>
<evidence type="ECO:0000313" key="2">
    <source>
        <dbReference type="EMBL" id="CAB4557033.1"/>
    </source>
</evidence>
<protein>
    <submittedName>
        <fullName evidence="2">Unannotated protein</fullName>
    </submittedName>
</protein>
<accession>A0A6J6D435</accession>
<name>A0A6J6D435_9ZZZZ</name>
<organism evidence="2">
    <name type="scientific">freshwater metagenome</name>
    <dbReference type="NCBI Taxonomy" id="449393"/>
    <lineage>
        <taxon>unclassified sequences</taxon>
        <taxon>metagenomes</taxon>
        <taxon>ecological metagenomes</taxon>
    </lineage>
</organism>
<evidence type="ECO:0000256" key="1">
    <source>
        <dbReference type="SAM" id="MobiDB-lite"/>
    </source>
</evidence>
<dbReference type="EMBL" id="CAEZTD010000023">
    <property type="protein sequence ID" value="CAB4557033.1"/>
    <property type="molecule type" value="Genomic_DNA"/>
</dbReference>
<feature type="compositionally biased region" description="Polar residues" evidence="1">
    <location>
        <begin position="63"/>
        <end position="74"/>
    </location>
</feature>